<evidence type="ECO:0000256" key="5">
    <source>
        <dbReference type="SAM" id="MobiDB-lite"/>
    </source>
</evidence>
<sequence length="372" mass="41388">MQLQQWETAGRSSGRWIFDWMLPKLKPKYFLLSVDQLSRGWSRNKAREVPSRRSNLSRGSCSLHMDGNTQSLPKKEVALVTGGNKGIGLEICKQLASSGVMVVLTARDEKRGIEAVGALGALGLSNVVFHQLEVSDPSSAARSADFIKDKFGKLDILVNNAGIDGAKTEVGNPETFWHELTSNDPVERLEWIRKRTMEPYEKAEECLRTNYHGIKSVTKALLPLLLSSSHGRIVNMSSRYGLLRFFSGEELKQELSNIDDLSEERLDELSELFLKDFKDGQLKPRGWPTDGGYSAYRVSKALMNAYSRILAKEHPSLCINCVHPGYVQTDMNFQNGDLTVEEGARGPLMMALLPKGGMTGAYIHCTEVSSFV</sequence>
<dbReference type="InterPro" id="IPR036291">
    <property type="entry name" value="NAD(P)-bd_dom_sf"/>
</dbReference>
<protein>
    <recommendedName>
        <fullName evidence="8">(+)-neomenthol dehydrogenase</fullName>
    </recommendedName>
</protein>
<organism evidence="6 7">
    <name type="scientific">Urochloa decumbens</name>
    <dbReference type="NCBI Taxonomy" id="240449"/>
    <lineage>
        <taxon>Eukaryota</taxon>
        <taxon>Viridiplantae</taxon>
        <taxon>Streptophyta</taxon>
        <taxon>Embryophyta</taxon>
        <taxon>Tracheophyta</taxon>
        <taxon>Spermatophyta</taxon>
        <taxon>Magnoliopsida</taxon>
        <taxon>Liliopsida</taxon>
        <taxon>Poales</taxon>
        <taxon>Poaceae</taxon>
        <taxon>PACMAD clade</taxon>
        <taxon>Panicoideae</taxon>
        <taxon>Panicodae</taxon>
        <taxon>Paniceae</taxon>
        <taxon>Melinidinae</taxon>
        <taxon>Urochloa</taxon>
    </lineage>
</organism>
<dbReference type="Proteomes" id="UP001497457">
    <property type="component" value="Unassembled WGS sequence"/>
</dbReference>
<reference evidence="6" key="1">
    <citation type="submission" date="2024-10" db="EMBL/GenBank/DDBJ databases">
        <authorList>
            <person name="Ryan C."/>
        </authorList>
    </citation>
    <scope>NUCLEOTIDE SEQUENCE [LARGE SCALE GENOMIC DNA]</scope>
</reference>
<dbReference type="PRINTS" id="PR00081">
    <property type="entry name" value="GDHRDH"/>
</dbReference>
<keyword evidence="3" id="KW-0560">Oxidoreductase</keyword>
<dbReference type="PRINTS" id="PR00080">
    <property type="entry name" value="SDRFAMILY"/>
</dbReference>
<dbReference type="InterPro" id="IPR002347">
    <property type="entry name" value="SDR_fam"/>
</dbReference>
<name>A0ABC9H5R4_9POAL</name>
<keyword evidence="2" id="KW-0521">NADP</keyword>
<gene>
    <name evidence="6" type="ORF">URODEC1_LOCUS122504</name>
</gene>
<evidence type="ECO:0000313" key="6">
    <source>
        <dbReference type="EMBL" id="CAM0149305.1"/>
    </source>
</evidence>
<dbReference type="GO" id="GO:0016491">
    <property type="term" value="F:oxidoreductase activity"/>
    <property type="evidence" value="ECO:0007669"/>
    <property type="project" value="UniProtKB-KW"/>
</dbReference>
<dbReference type="PANTHER" id="PTHR43490:SF135">
    <property type="entry name" value="OS02G0640800 PROTEIN"/>
    <property type="match status" value="1"/>
</dbReference>
<dbReference type="Gene3D" id="3.40.50.720">
    <property type="entry name" value="NAD(P)-binding Rossmann-like Domain"/>
    <property type="match status" value="1"/>
</dbReference>
<comment type="similarity">
    <text evidence="1 4">Belongs to the short-chain dehydrogenases/reductases (SDR) family.</text>
</comment>
<evidence type="ECO:0000256" key="4">
    <source>
        <dbReference type="RuleBase" id="RU000363"/>
    </source>
</evidence>
<evidence type="ECO:0000256" key="3">
    <source>
        <dbReference type="ARBA" id="ARBA00023002"/>
    </source>
</evidence>
<proteinExistence type="inferred from homology"/>
<accession>A0ABC9H5R4</accession>
<evidence type="ECO:0000256" key="2">
    <source>
        <dbReference type="ARBA" id="ARBA00022857"/>
    </source>
</evidence>
<dbReference type="PANTHER" id="PTHR43490">
    <property type="entry name" value="(+)-NEOMENTHOL DEHYDROGENASE"/>
    <property type="match status" value="1"/>
</dbReference>
<comment type="caution">
    <text evidence="6">The sequence shown here is derived from an EMBL/GenBank/DDBJ whole genome shotgun (WGS) entry which is preliminary data.</text>
</comment>
<feature type="region of interest" description="Disordered" evidence="5">
    <location>
        <begin position="43"/>
        <end position="67"/>
    </location>
</feature>
<dbReference type="SUPFAM" id="SSF51735">
    <property type="entry name" value="NAD(P)-binding Rossmann-fold domains"/>
    <property type="match status" value="1"/>
</dbReference>
<dbReference type="EMBL" id="CAXIPR030002049">
    <property type="protein sequence ID" value="CAM0149305.1"/>
    <property type="molecule type" value="Genomic_DNA"/>
</dbReference>
<keyword evidence="7" id="KW-1185">Reference proteome</keyword>
<evidence type="ECO:0000256" key="1">
    <source>
        <dbReference type="ARBA" id="ARBA00006484"/>
    </source>
</evidence>
<evidence type="ECO:0008006" key="8">
    <source>
        <dbReference type="Google" id="ProtNLM"/>
    </source>
</evidence>
<dbReference type="AlphaFoldDB" id="A0ABC9H5R4"/>
<dbReference type="Pfam" id="PF00106">
    <property type="entry name" value="adh_short"/>
    <property type="match status" value="1"/>
</dbReference>
<evidence type="ECO:0000313" key="7">
    <source>
        <dbReference type="Proteomes" id="UP001497457"/>
    </source>
</evidence>